<dbReference type="AlphaFoldDB" id="A0AAE3JIP6"/>
<dbReference type="RefSeq" id="WP_230752340.1">
    <property type="nucleotide sequence ID" value="NZ_JAINWA010000001.1"/>
</dbReference>
<evidence type="ECO:0000313" key="2">
    <source>
        <dbReference type="EMBL" id="MCD1653395.1"/>
    </source>
</evidence>
<keyword evidence="3" id="KW-1185">Reference proteome</keyword>
<feature type="signal peptide" evidence="1">
    <location>
        <begin position="1"/>
        <end position="23"/>
    </location>
</feature>
<organism evidence="2 3">
    <name type="scientific">Teretinema zuelzerae</name>
    <dbReference type="NCBI Taxonomy" id="156"/>
    <lineage>
        <taxon>Bacteria</taxon>
        <taxon>Pseudomonadati</taxon>
        <taxon>Spirochaetota</taxon>
        <taxon>Spirochaetia</taxon>
        <taxon>Spirochaetales</taxon>
        <taxon>Treponemataceae</taxon>
        <taxon>Teretinema</taxon>
    </lineage>
</organism>
<proteinExistence type="predicted"/>
<protein>
    <submittedName>
        <fullName evidence="2">Uncharacterized protein</fullName>
    </submittedName>
</protein>
<sequence>MIKVVFMSCFLFGLLAASQTASAIEAGRFSLEGGLSPNTALGLNVYAEGTFHWNDRFSSALLFSRKDHTKVSSDREYTEIGGEESTRAAFQPLCISIPLSSKDGRKRGLELSAGGEWQSSKRIDQLTEIWVDEYTDDALTDHQFDIGIIVKR</sequence>
<keyword evidence="1" id="KW-0732">Signal</keyword>
<dbReference type="Proteomes" id="UP001198163">
    <property type="component" value="Unassembled WGS sequence"/>
</dbReference>
<feature type="chain" id="PRO_5042228032" evidence="1">
    <location>
        <begin position="24"/>
        <end position="152"/>
    </location>
</feature>
<name>A0AAE3JIP6_9SPIR</name>
<accession>A0AAE3JIP6</accession>
<gene>
    <name evidence="2" type="ORF">K7J14_01615</name>
</gene>
<reference evidence="2" key="1">
    <citation type="submission" date="2021-08" db="EMBL/GenBank/DDBJ databases">
        <title>Comparative analyses of Brucepasteria parasyntrophica and Teretinema zuelzerae.</title>
        <authorList>
            <person name="Song Y."/>
            <person name="Brune A."/>
        </authorList>
    </citation>
    <scope>NUCLEOTIDE SEQUENCE</scope>
    <source>
        <strain evidence="2">DSM 1903</strain>
    </source>
</reference>
<evidence type="ECO:0000256" key="1">
    <source>
        <dbReference type="SAM" id="SignalP"/>
    </source>
</evidence>
<evidence type="ECO:0000313" key="3">
    <source>
        <dbReference type="Proteomes" id="UP001198163"/>
    </source>
</evidence>
<dbReference type="EMBL" id="JAINWA010000001">
    <property type="protein sequence ID" value="MCD1653395.1"/>
    <property type="molecule type" value="Genomic_DNA"/>
</dbReference>
<comment type="caution">
    <text evidence="2">The sequence shown here is derived from an EMBL/GenBank/DDBJ whole genome shotgun (WGS) entry which is preliminary data.</text>
</comment>